<comment type="caution">
    <text evidence="3">The sequence shown here is derived from an EMBL/GenBank/DDBJ whole genome shotgun (WGS) entry which is preliminary data.</text>
</comment>
<organism evidence="3 4">
    <name type="scientific">Putridiphycobacter roseus</name>
    <dbReference type="NCBI Taxonomy" id="2219161"/>
    <lineage>
        <taxon>Bacteria</taxon>
        <taxon>Pseudomonadati</taxon>
        <taxon>Bacteroidota</taxon>
        <taxon>Flavobacteriia</taxon>
        <taxon>Flavobacteriales</taxon>
        <taxon>Crocinitomicaceae</taxon>
        <taxon>Putridiphycobacter</taxon>
    </lineage>
</organism>
<dbReference type="Gene3D" id="3.40.30.10">
    <property type="entry name" value="Glutaredoxin"/>
    <property type="match status" value="1"/>
</dbReference>
<reference evidence="3 4" key="1">
    <citation type="submission" date="2018-06" db="EMBL/GenBank/DDBJ databases">
        <title>The draft genome sequence of Crocinitomix sp. SM1701.</title>
        <authorList>
            <person name="Zhang X."/>
        </authorList>
    </citation>
    <scope>NUCLEOTIDE SEQUENCE [LARGE SCALE GENOMIC DNA]</scope>
    <source>
        <strain evidence="3 4">SM1701</strain>
    </source>
</reference>
<name>A0A2W1N135_9FLAO</name>
<proteinExistence type="inferred from homology"/>
<dbReference type="PANTHER" id="PTHR30041">
    <property type="entry name" value="ARSENATE REDUCTASE"/>
    <property type="match status" value="1"/>
</dbReference>
<dbReference type="Proteomes" id="UP000249248">
    <property type="component" value="Unassembled WGS sequence"/>
</dbReference>
<gene>
    <name evidence="3" type="ORF">DNU06_12260</name>
</gene>
<dbReference type="PANTHER" id="PTHR30041:SF8">
    <property type="entry name" value="PROTEIN YFFB"/>
    <property type="match status" value="1"/>
</dbReference>
<dbReference type="Pfam" id="PF03960">
    <property type="entry name" value="ArsC"/>
    <property type="match status" value="1"/>
</dbReference>
<evidence type="ECO:0000313" key="4">
    <source>
        <dbReference type="Proteomes" id="UP000249248"/>
    </source>
</evidence>
<dbReference type="OrthoDB" id="1120494at2"/>
<dbReference type="PROSITE" id="PS51353">
    <property type="entry name" value="ARSC"/>
    <property type="match status" value="1"/>
</dbReference>
<dbReference type="EMBL" id="QKSB01000007">
    <property type="protein sequence ID" value="PZE16621.1"/>
    <property type="molecule type" value="Genomic_DNA"/>
</dbReference>
<dbReference type="InterPro" id="IPR006660">
    <property type="entry name" value="Arsenate_reductase-like"/>
</dbReference>
<dbReference type="AlphaFoldDB" id="A0A2W1N135"/>
<accession>A0A2W1N135</accession>
<keyword evidence="4" id="KW-1185">Reference proteome</keyword>
<dbReference type="SUPFAM" id="SSF52833">
    <property type="entry name" value="Thioredoxin-like"/>
    <property type="match status" value="1"/>
</dbReference>
<dbReference type="InterPro" id="IPR036249">
    <property type="entry name" value="Thioredoxin-like_sf"/>
</dbReference>
<comment type="similarity">
    <text evidence="1 2">Belongs to the ArsC family.</text>
</comment>
<protein>
    <recommendedName>
        <fullName evidence="5">Arsenate reductase</fullName>
    </recommendedName>
</protein>
<evidence type="ECO:0008006" key="5">
    <source>
        <dbReference type="Google" id="ProtNLM"/>
    </source>
</evidence>
<evidence type="ECO:0000256" key="2">
    <source>
        <dbReference type="PROSITE-ProRule" id="PRU01282"/>
    </source>
</evidence>
<evidence type="ECO:0000313" key="3">
    <source>
        <dbReference type="EMBL" id="PZE16621.1"/>
    </source>
</evidence>
<sequence>MIKIFHLPSCSTCQRIIKELEIQQDVTFQDIKTTPISEADLDKMKASVGSYEAVFSKRAMKYKSMDLKNKNLKELDYKRLILEEYTFLKRPVIFVDNQVFIGNAKSVVAAAKMAIHGA</sequence>
<evidence type="ECO:0000256" key="1">
    <source>
        <dbReference type="ARBA" id="ARBA00007198"/>
    </source>
</evidence>